<dbReference type="Proteomes" id="UP000076083">
    <property type="component" value="Chromosome"/>
</dbReference>
<protein>
    <submittedName>
        <fullName evidence="1">Uncharacterized protein</fullName>
    </submittedName>
</protein>
<dbReference type="EMBL" id="CP015225">
    <property type="protein sequence ID" value="AMZ73448.1"/>
    <property type="molecule type" value="Genomic_DNA"/>
</dbReference>
<reference evidence="1 2" key="2">
    <citation type="journal article" date="2018" name="Nature">
        <title>Mutant phenotypes for thousands of bacterial genes of unknown function.</title>
        <authorList>
            <person name="Price M.N."/>
            <person name="Wetmore K.M."/>
            <person name="Waters R.J."/>
            <person name="Callaghan M."/>
            <person name="Ray J."/>
            <person name="Liu H."/>
            <person name="Kuehl J.V."/>
            <person name="Melnyk R.A."/>
            <person name="Lamson J.S."/>
            <person name="Suh Y."/>
            <person name="Carlson H.K."/>
            <person name="Esquivel Z."/>
            <person name="Sadeeshkumar H."/>
            <person name="Chakraborty R."/>
            <person name="Zane G.M."/>
            <person name="Rubin B.E."/>
            <person name="Wall J.D."/>
            <person name="Visel A."/>
            <person name="Bristow J."/>
            <person name="Blow M.J."/>
            <person name="Arkin A.P."/>
            <person name="Deutschbauer A.M."/>
        </authorList>
    </citation>
    <scope>NUCLEOTIDE SEQUENCE [LARGE SCALE GENOMIC DNA]</scope>
    <source>
        <strain evidence="1 2">FW300-N2E2</strain>
    </source>
</reference>
<proteinExistence type="predicted"/>
<sequence length="138" mass="15949">MDGKAAVFAIQAEHQIIQPYLDHERFFNEQWIFARYEEEGGGEPGQFEYFVNPPSNWSETDKRRVERHFEDFNLGHRYSVKAAQILGTVMAQVASLQRIGLNNQVISETILAPGVSTAQFSNHWQCGLYQALMRHFEE</sequence>
<evidence type="ECO:0000313" key="2">
    <source>
        <dbReference type="Proteomes" id="UP000076083"/>
    </source>
</evidence>
<name>A0A160A3C2_PSEFL</name>
<organism evidence="1 2">
    <name type="scientific">Pseudomonas fluorescens</name>
    <dbReference type="NCBI Taxonomy" id="294"/>
    <lineage>
        <taxon>Bacteria</taxon>
        <taxon>Pseudomonadati</taxon>
        <taxon>Pseudomonadota</taxon>
        <taxon>Gammaproteobacteria</taxon>
        <taxon>Pseudomonadales</taxon>
        <taxon>Pseudomonadaceae</taxon>
        <taxon>Pseudomonas</taxon>
    </lineage>
</organism>
<gene>
    <name evidence="1" type="ORF">TK06_20910</name>
</gene>
<reference evidence="2" key="1">
    <citation type="submission" date="2016-04" db="EMBL/GenBank/DDBJ databases">
        <authorList>
            <person name="Ray J."/>
            <person name="Price M."/>
            <person name="Deutschbauer A."/>
        </authorList>
    </citation>
    <scope>NUCLEOTIDE SEQUENCE [LARGE SCALE GENOMIC DNA]</scope>
    <source>
        <strain evidence="2">FW300-N2E2</strain>
    </source>
</reference>
<accession>A0A160A3C2</accession>
<evidence type="ECO:0000313" key="1">
    <source>
        <dbReference type="EMBL" id="AMZ73448.1"/>
    </source>
</evidence>
<dbReference type="AlphaFoldDB" id="A0A160A3C2"/>